<dbReference type="EMBL" id="BART01035878">
    <property type="protein sequence ID" value="GAH06009.1"/>
    <property type="molecule type" value="Genomic_DNA"/>
</dbReference>
<comment type="caution">
    <text evidence="1">The sequence shown here is derived from an EMBL/GenBank/DDBJ whole genome shotgun (WGS) entry which is preliminary data.</text>
</comment>
<evidence type="ECO:0000313" key="1">
    <source>
        <dbReference type="EMBL" id="GAH06009.1"/>
    </source>
</evidence>
<gene>
    <name evidence="1" type="ORF">S01H4_60735</name>
</gene>
<reference evidence="1" key="1">
    <citation type="journal article" date="2014" name="Front. Microbiol.">
        <title>High frequency of phylogenetically diverse reductive dehalogenase-homologous genes in deep subseafloor sedimentary metagenomes.</title>
        <authorList>
            <person name="Kawai M."/>
            <person name="Futagami T."/>
            <person name="Toyoda A."/>
            <person name="Takaki Y."/>
            <person name="Nishi S."/>
            <person name="Hori S."/>
            <person name="Arai W."/>
            <person name="Tsubouchi T."/>
            <person name="Morono Y."/>
            <person name="Uchiyama I."/>
            <person name="Ito T."/>
            <person name="Fujiyama A."/>
            <person name="Inagaki F."/>
            <person name="Takami H."/>
        </authorList>
    </citation>
    <scope>NUCLEOTIDE SEQUENCE</scope>
    <source>
        <strain evidence="1">Expedition CK06-06</strain>
    </source>
</reference>
<proteinExistence type="predicted"/>
<protein>
    <submittedName>
        <fullName evidence="1">Uncharacterized protein</fullName>
    </submittedName>
</protein>
<dbReference type="AlphaFoldDB" id="X1DM03"/>
<accession>X1DM03</accession>
<organism evidence="1">
    <name type="scientific">marine sediment metagenome</name>
    <dbReference type="NCBI Taxonomy" id="412755"/>
    <lineage>
        <taxon>unclassified sequences</taxon>
        <taxon>metagenomes</taxon>
        <taxon>ecological metagenomes</taxon>
    </lineage>
</organism>
<sequence length="55" mass="6798">MGYGYHTRETRDLAYRITRLKNTKIYYMRQYRNTDLKLKVLENKLSNIKEEKNII</sequence>
<name>X1DM03_9ZZZZ</name>